<dbReference type="Proteomes" id="UP001292079">
    <property type="component" value="Unassembled WGS sequence"/>
</dbReference>
<dbReference type="EMBL" id="JALJAT010000008">
    <property type="protein sequence ID" value="KAK4467591.1"/>
    <property type="molecule type" value="Genomic_DNA"/>
</dbReference>
<evidence type="ECO:0000313" key="3">
    <source>
        <dbReference type="EMBL" id="KAK4467591.1"/>
    </source>
</evidence>
<evidence type="ECO:0000256" key="2">
    <source>
        <dbReference type="SAM" id="SignalP"/>
    </source>
</evidence>
<keyword evidence="1" id="KW-0175">Coiled coil</keyword>
<evidence type="ECO:0000256" key="1">
    <source>
        <dbReference type="SAM" id="Coils"/>
    </source>
</evidence>
<feature type="coiled-coil region" evidence="1">
    <location>
        <begin position="156"/>
        <end position="183"/>
    </location>
</feature>
<feature type="non-terminal residue" evidence="3">
    <location>
        <position position="330"/>
    </location>
</feature>
<reference evidence="3" key="1">
    <citation type="submission" date="2022-04" db="EMBL/GenBank/DDBJ databases">
        <authorList>
            <person name="Xu L."/>
            <person name="Lv Z."/>
        </authorList>
    </citation>
    <scope>NUCLEOTIDE SEQUENCE</scope>
    <source>
        <strain evidence="3">LV_2022a</strain>
    </source>
</reference>
<keyword evidence="4" id="KW-1185">Reference proteome</keyword>
<organism evidence="3 4">
    <name type="scientific">Schistosoma mekongi</name>
    <name type="common">Parasitic worm</name>
    <dbReference type="NCBI Taxonomy" id="38744"/>
    <lineage>
        <taxon>Eukaryota</taxon>
        <taxon>Metazoa</taxon>
        <taxon>Spiralia</taxon>
        <taxon>Lophotrochozoa</taxon>
        <taxon>Platyhelminthes</taxon>
        <taxon>Trematoda</taxon>
        <taxon>Digenea</taxon>
        <taxon>Strigeidida</taxon>
        <taxon>Schistosomatoidea</taxon>
        <taxon>Schistosomatidae</taxon>
        <taxon>Schistosoma</taxon>
    </lineage>
</organism>
<proteinExistence type="predicted"/>
<protein>
    <submittedName>
        <fullName evidence="3">Uncharacterized protein</fullName>
    </submittedName>
</protein>
<feature type="chain" id="PRO_5041900881" evidence="2">
    <location>
        <begin position="19"/>
        <end position="330"/>
    </location>
</feature>
<dbReference type="AlphaFoldDB" id="A0AAE2D1E9"/>
<accession>A0AAE2D1E9</accession>
<gene>
    <name evidence="3" type="ORF">MN116_000255</name>
</gene>
<feature type="signal peptide" evidence="2">
    <location>
        <begin position="1"/>
        <end position="18"/>
    </location>
</feature>
<keyword evidence="2" id="KW-0732">Signal</keyword>
<evidence type="ECO:0000313" key="4">
    <source>
        <dbReference type="Proteomes" id="UP001292079"/>
    </source>
</evidence>
<reference evidence="3" key="2">
    <citation type="journal article" date="2023" name="Infect Dis Poverty">
        <title>Chromosome-scale genome of the human blood fluke Schistosoma mekongi and its implications for public health.</title>
        <authorList>
            <person name="Zhou M."/>
            <person name="Xu L."/>
            <person name="Xu D."/>
            <person name="Chen W."/>
            <person name="Khan J."/>
            <person name="Hu Y."/>
            <person name="Huang H."/>
            <person name="Wei H."/>
            <person name="Zhang Y."/>
            <person name="Chusongsang P."/>
            <person name="Tanasarnprasert K."/>
            <person name="Hu X."/>
            <person name="Limpanont Y."/>
            <person name="Lv Z."/>
        </authorList>
    </citation>
    <scope>NUCLEOTIDE SEQUENCE</scope>
    <source>
        <strain evidence="3">LV_2022a</strain>
    </source>
</reference>
<comment type="caution">
    <text evidence="3">The sequence shown here is derived from an EMBL/GenBank/DDBJ whole genome shotgun (WGS) entry which is preliminary data.</text>
</comment>
<feature type="non-terminal residue" evidence="3">
    <location>
        <position position="1"/>
    </location>
</feature>
<name>A0AAE2D1E9_SCHME</name>
<sequence>VNMMLLLLLYIKLSLVLIHVSTQSEIQDAMTERAFIAEIKKLTQDINKLIKLSNLPKEITEYTESMIPLTINITKLGGINQITPYIAYYRNIYHITYEISKLKDIYNLTNEIGHIKSVCTAIPYIWKLQLQIIQLTLTKGSKSKIQDAMIERAFIADSTKLEMKGLFENIKQLKERAAKIITEVATKISEFNELYVIPQEIRQFKGSFLSDINQLTQNTSQLIYIYKLTENLSQLKGRILERQPKIRRLNQNVVEKTDMFNKHLANYNQTIDEYVECEHKSIRSVLGMNVMQDVRTFLESRFVQNSKYYRNASEAWDKCVGELDKKFNGM</sequence>